<keyword evidence="3" id="KW-1185">Reference proteome</keyword>
<dbReference type="Proteomes" id="UP000243459">
    <property type="component" value="Chromosome 6"/>
</dbReference>
<feature type="region of interest" description="Disordered" evidence="1">
    <location>
        <begin position="1"/>
        <end position="39"/>
    </location>
</feature>
<feature type="compositionally biased region" description="Pro residues" evidence="1">
    <location>
        <begin position="98"/>
        <end position="107"/>
    </location>
</feature>
<feature type="compositionally biased region" description="Gly residues" evidence="1">
    <location>
        <begin position="30"/>
        <end position="39"/>
    </location>
</feature>
<evidence type="ECO:0000256" key="1">
    <source>
        <dbReference type="SAM" id="MobiDB-lite"/>
    </source>
</evidence>
<dbReference type="AlphaFoldDB" id="A0A5P1EPL5"/>
<reference evidence="3" key="1">
    <citation type="journal article" date="2017" name="Nat. Commun.">
        <title>The asparagus genome sheds light on the origin and evolution of a young Y chromosome.</title>
        <authorList>
            <person name="Harkess A."/>
            <person name="Zhou J."/>
            <person name="Xu C."/>
            <person name="Bowers J.E."/>
            <person name="Van der Hulst R."/>
            <person name="Ayyampalayam S."/>
            <person name="Mercati F."/>
            <person name="Riccardi P."/>
            <person name="McKain M.R."/>
            <person name="Kakrana A."/>
            <person name="Tang H."/>
            <person name="Ray J."/>
            <person name="Groenendijk J."/>
            <person name="Arikit S."/>
            <person name="Mathioni S.M."/>
            <person name="Nakano M."/>
            <person name="Shan H."/>
            <person name="Telgmann-Rauber A."/>
            <person name="Kanno A."/>
            <person name="Yue Z."/>
            <person name="Chen H."/>
            <person name="Li W."/>
            <person name="Chen Y."/>
            <person name="Xu X."/>
            <person name="Zhang Y."/>
            <person name="Luo S."/>
            <person name="Chen H."/>
            <person name="Gao J."/>
            <person name="Mao Z."/>
            <person name="Pires J.C."/>
            <person name="Luo M."/>
            <person name="Kudrna D."/>
            <person name="Wing R.A."/>
            <person name="Meyers B.C."/>
            <person name="Yi K."/>
            <person name="Kong H."/>
            <person name="Lavrijsen P."/>
            <person name="Sunseri F."/>
            <person name="Falavigna A."/>
            <person name="Ye Y."/>
            <person name="Leebens-Mack J.H."/>
            <person name="Chen G."/>
        </authorList>
    </citation>
    <scope>NUCLEOTIDE SEQUENCE [LARGE SCALE GENOMIC DNA]</scope>
    <source>
        <strain evidence="3">cv. DH0086</strain>
    </source>
</reference>
<protein>
    <submittedName>
        <fullName evidence="2">Uncharacterized protein</fullName>
    </submittedName>
</protein>
<feature type="compositionally biased region" description="Basic and acidic residues" evidence="1">
    <location>
        <begin position="1"/>
        <end position="22"/>
    </location>
</feature>
<dbReference type="Gramene" id="ONK65980">
    <property type="protein sequence ID" value="ONK65980"/>
    <property type="gene ID" value="A4U43_C06F2950"/>
</dbReference>
<proteinExistence type="predicted"/>
<name>A0A5P1EPL5_ASPOF</name>
<dbReference type="EMBL" id="CM007386">
    <property type="protein sequence ID" value="ONK65980.1"/>
    <property type="molecule type" value="Genomic_DNA"/>
</dbReference>
<evidence type="ECO:0000313" key="3">
    <source>
        <dbReference type="Proteomes" id="UP000243459"/>
    </source>
</evidence>
<evidence type="ECO:0000313" key="2">
    <source>
        <dbReference type="EMBL" id="ONK65980.1"/>
    </source>
</evidence>
<accession>A0A5P1EPL5</accession>
<organism evidence="2 3">
    <name type="scientific">Asparagus officinalis</name>
    <name type="common">Garden asparagus</name>
    <dbReference type="NCBI Taxonomy" id="4686"/>
    <lineage>
        <taxon>Eukaryota</taxon>
        <taxon>Viridiplantae</taxon>
        <taxon>Streptophyta</taxon>
        <taxon>Embryophyta</taxon>
        <taxon>Tracheophyta</taxon>
        <taxon>Spermatophyta</taxon>
        <taxon>Magnoliopsida</taxon>
        <taxon>Liliopsida</taxon>
        <taxon>Asparagales</taxon>
        <taxon>Asparagaceae</taxon>
        <taxon>Asparagoideae</taxon>
        <taxon>Asparagus</taxon>
    </lineage>
</organism>
<sequence>MRREREEEIGGRRRERCQEGRGDGVAVSQGGVGPAGGIVGRRSERFVRGGAMRGGGIGRGAALVDCNAGDLKDEEGIRGMASFLTLSLRSAGCKKPGRPGPVSPARPGPDNRQTPGPGLGRELTSPFARRPGTCPEIGTVFFFMAGPSANTAQT</sequence>
<gene>
    <name evidence="2" type="ORF">A4U43_C06F2950</name>
</gene>
<feature type="region of interest" description="Disordered" evidence="1">
    <location>
        <begin position="91"/>
        <end position="132"/>
    </location>
</feature>